<organism evidence="2 3">
    <name type="scientific">Aspergillus pseudotamarii</name>
    <dbReference type="NCBI Taxonomy" id="132259"/>
    <lineage>
        <taxon>Eukaryota</taxon>
        <taxon>Fungi</taxon>
        <taxon>Dikarya</taxon>
        <taxon>Ascomycota</taxon>
        <taxon>Pezizomycotina</taxon>
        <taxon>Eurotiomycetes</taxon>
        <taxon>Eurotiomycetidae</taxon>
        <taxon>Eurotiales</taxon>
        <taxon>Aspergillaceae</taxon>
        <taxon>Aspergillus</taxon>
        <taxon>Aspergillus subgen. Circumdati</taxon>
    </lineage>
</organism>
<evidence type="ECO:0000313" key="2">
    <source>
        <dbReference type="EMBL" id="KAE8139898.1"/>
    </source>
</evidence>
<evidence type="ECO:0000259" key="1">
    <source>
        <dbReference type="PROSITE" id="PS50801"/>
    </source>
</evidence>
<gene>
    <name evidence="2" type="ORF">BDV38DRAFT_41830</name>
</gene>
<reference evidence="2 3" key="1">
    <citation type="submission" date="2019-04" db="EMBL/GenBank/DDBJ databases">
        <title>Friends and foes A comparative genomics study of 23 Aspergillus species from section Flavi.</title>
        <authorList>
            <consortium name="DOE Joint Genome Institute"/>
            <person name="Kjaerbolling I."/>
            <person name="Vesth T."/>
            <person name="Frisvad J.C."/>
            <person name="Nybo J.L."/>
            <person name="Theobald S."/>
            <person name="Kildgaard S."/>
            <person name="Isbrandt T."/>
            <person name="Kuo A."/>
            <person name="Sato A."/>
            <person name="Lyhne E.K."/>
            <person name="Kogle M.E."/>
            <person name="Wiebenga A."/>
            <person name="Kun R.S."/>
            <person name="Lubbers R.J."/>
            <person name="Makela M.R."/>
            <person name="Barry K."/>
            <person name="Chovatia M."/>
            <person name="Clum A."/>
            <person name="Daum C."/>
            <person name="Haridas S."/>
            <person name="He G."/>
            <person name="LaButti K."/>
            <person name="Lipzen A."/>
            <person name="Mondo S."/>
            <person name="Riley R."/>
            <person name="Salamov A."/>
            <person name="Simmons B.A."/>
            <person name="Magnuson J.K."/>
            <person name="Henrissat B."/>
            <person name="Mortensen U.H."/>
            <person name="Larsen T.O."/>
            <person name="Devries R.P."/>
            <person name="Grigoriev I.V."/>
            <person name="Machida M."/>
            <person name="Baker S.E."/>
            <person name="Andersen M.R."/>
        </authorList>
    </citation>
    <scope>NUCLEOTIDE SEQUENCE [LARGE SCALE GENOMIC DNA]</scope>
    <source>
        <strain evidence="2 3">CBS 117625</strain>
    </source>
</reference>
<dbReference type="Proteomes" id="UP000325672">
    <property type="component" value="Unassembled WGS sequence"/>
</dbReference>
<sequence>MRGPLYHGTTTYLQSLLVLNANVSQFIYLFSEVSSQCVLLLEYIGVSGMDLSIVALLNNSYRRDLPSSITMFLSGLLEIRLAVSRHLNMTPMPSAS</sequence>
<dbReference type="AlphaFoldDB" id="A0A5N6SYY3"/>
<evidence type="ECO:0000313" key="3">
    <source>
        <dbReference type="Proteomes" id="UP000325672"/>
    </source>
</evidence>
<keyword evidence="3" id="KW-1185">Reference proteome</keyword>
<feature type="domain" description="STAS" evidence="1">
    <location>
        <begin position="1"/>
        <end position="96"/>
    </location>
</feature>
<dbReference type="GeneID" id="43647526"/>
<dbReference type="RefSeq" id="XP_031915961.1">
    <property type="nucleotide sequence ID" value="XM_032063316.1"/>
</dbReference>
<proteinExistence type="predicted"/>
<dbReference type="EMBL" id="ML743564">
    <property type="protein sequence ID" value="KAE8139898.1"/>
    <property type="molecule type" value="Genomic_DNA"/>
</dbReference>
<dbReference type="InterPro" id="IPR002645">
    <property type="entry name" value="STAS_dom"/>
</dbReference>
<name>A0A5N6SYY3_ASPPS</name>
<protein>
    <recommendedName>
        <fullName evidence="1">STAS domain-containing protein</fullName>
    </recommendedName>
</protein>
<dbReference type="PROSITE" id="PS50801">
    <property type="entry name" value="STAS"/>
    <property type="match status" value="1"/>
</dbReference>
<accession>A0A5N6SYY3</accession>